<dbReference type="RefSeq" id="WP_173959562.1">
    <property type="nucleotide sequence ID" value="NZ_CBCSCC010000006.1"/>
</dbReference>
<gene>
    <name evidence="1" type="ORF">DN92_01355</name>
</gene>
<evidence type="ECO:0000313" key="2">
    <source>
        <dbReference type="Proteomes" id="UP000501090"/>
    </source>
</evidence>
<proteinExistence type="predicted"/>
<evidence type="ECO:0000313" key="1">
    <source>
        <dbReference type="EMBL" id="QKM59792.1"/>
    </source>
</evidence>
<dbReference type="Proteomes" id="UP000501090">
    <property type="component" value="Chromosome"/>
</dbReference>
<protein>
    <submittedName>
        <fullName evidence="1">Uncharacterized protein</fullName>
    </submittedName>
</protein>
<dbReference type="EMBL" id="CP028940">
    <property type="protein sequence ID" value="QKM59792.1"/>
    <property type="molecule type" value="Genomic_DNA"/>
</dbReference>
<accession>A0A6M9PIM5</accession>
<reference evidence="1 2" key="1">
    <citation type="submission" date="2018-04" db="EMBL/GenBank/DDBJ databases">
        <title>Polynucleobacter sp. UK-Long2-W17 genome.</title>
        <authorList>
            <person name="Hahn M.W."/>
        </authorList>
    </citation>
    <scope>NUCLEOTIDE SEQUENCE [LARGE SCALE GENOMIC DNA]</scope>
    <source>
        <strain evidence="1 2">UK-Long2-W17</strain>
    </source>
</reference>
<dbReference type="AlphaFoldDB" id="A0A6M9PIM5"/>
<dbReference type="KEGG" id="pard:DN92_01355"/>
<sequence>MSLLECLVALALSLILVAPLIKNSGEFIAKKIAHEKSQSLTAEADRAFELIGRAIRMAGYRNIPSSISSAKKHIALSDYIQIQKGSGYRGSDSLMVKHEISQGQDFDCIGNTLSKDRTKHDLAQQGFFLDRQSSIPKGMRVNGGSLVCQSLDRQGRLQNTTLMNGVNFLSFEELTGSAGKAYRVKLEMTDGASIHQEFVRTFATRNLL</sequence>
<organism evidence="1 2">
    <name type="scientific">Polynucleobacter arcticus</name>
    <dbReference type="NCBI Taxonomy" id="1743165"/>
    <lineage>
        <taxon>Bacteria</taxon>
        <taxon>Pseudomonadati</taxon>
        <taxon>Pseudomonadota</taxon>
        <taxon>Betaproteobacteria</taxon>
        <taxon>Burkholderiales</taxon>
        <taxon>Burkholderiaceae</taxon>
        <taxon>Polynucleobacter</taxon>
    </lineage>
</organism>
<name>A0A6M9PIM5_9BURK</name>
<keyword evidence="2" id="KW-1185">Reference proteome</keyword>